<dbReference type="InterPro" id="IPR027417">
    <property type="entry name" value="P-loop_NTPase"/>
</dbReference>
<evidence type="ECO:0000313" key="13">
    <source>
        <dbReference type="Proteomes" id="UP000198995"/>
    </source>
</evidence>
<keyword evidence="13" id="KW-1185">Reference proteome</keyword>
<dbReference type="NCBIfam" id="TIGR01587">
    <property type="entry name" value="cas3_core"/>
    <property type="match status" value="1"/>
</dbReference>
<evidence type="ECO:0000256" key="8">
    <source>
        <dbReference type="ARBA" id="ARBA00022840"/>
    </source>
</evidence>
<evidence type="ECO:0000256" key="1">
    <source>
        <dbReference type="ARBA" id="ARBA00006847"/>
    </source>
</evidence>
<dbReference type="InterPro" id="IPR038257">
    <property type="entry name" value="CRISPR-assoc_Cas3_HD_sf"/>
</dbReference>
<evidence type="ECO:0000256" key="7">
    <source>
        <dbReference type="ARBA" id="ARBA00022806"/>
    </source>
</evidence>
<dbReference type="SUPFAM" id="SSF52540">
    <property type="entry name" value="P-loop containing nucleoside triphosphate hydrolases"/>
    <property type="match status" value="1"/>
</dbReference>
<dbReference type="GO" id="GO:0051607">
    <property type="term" value="P:defense response to virus"/>
    <property type="evidence" value="ECO:0007669"/>
    <property type="project" value="UniProtKB-KW"/>
</dbReference>
<dbReference type="Proteomes" id="UP000198995">
    <property type="component" value="Unassembled WGS sequence"/>
</dbReference>
<gene>
    <name evidence="12" type="ORF">SAMN04489866_10913</name>
</gene>
<keyword evidence="12" id="KW-0255">Endonuclease</keyword>
<dbReference type="Pfam" id="PF22590">
    <property type="entry name" value="Cas3-like_C_2"/>
    <property type="match status" value="1"/>
</dbReference>
<keyword evidence="5" id="KW-0547">Nucleotide-binding</keyword>
<dbReference type="EMBL" id="FNAF01000009">
    <property type="protein sequence ID" value="SDD87114.1"/>
    <property type="molecule type" value="Genomic_DNA"/>
</dbReference>
<feature type="domain" description="Helicase ATP-binding" evidence="10">
    <location>
        <begin position="296"/>
        <end position="503"/>
    </location>
</feature>
<dbReference type="InterPro" id="IPR050547">
    <property type="entry name" value="DEAD_box_RNA_helicases"/>
</dbReference>
<comment type="similarity">
    <text evidence="2">In the central section; belongs to the CRISPR-associated helicase Cas3 family.</text>
</comment>
<evidence type="ECO:0000256" key="4">
    <source>
        <dbReference type="ARBA" id="ARBA00022723"/>
    </source>
</evidence>
<dbReference type="InterPro" id="IPR006483">
    <property type="entry name" value="CRISPR-assoc_Cas3_HD"/>
</dbReference>
<dbReference type="PROSITE" id="PS51643">
    <property type="entry name" value="HD_CAS3"/>
    <property type="match status" value="1"/>
</dbReference>
<keyword evidence="9" id="KW-0051">Antiviral defense</keyword>
<dbReference type="InterPro" id="IPR006474">
    <property type="entry name" value="Helicase_Cas3_CRISPR-ass_core"/>
</dbReference>
<dbReference type="CDD" id="cd09641">
    <property type="entry name" value="Cas3''_I"/>
    <property type="match status" value="1"/>
</dbReference>
<dbReference type="PANTHER" id="PTHR47963">
    <property type="entry name" value="DEAD-BOX ATP-DEPENDENT RNA HELICASE 47, MITOCHONDRIAL"/>
    <property type="match status" value="1"/>
</dbReference>
<organism evidence="12 13">
    <name type="scientific">Peptococcus niger</name>
    <dbReference type="NCBI Taxonomy" id="2741"/>
    <lineage>
        <taxon>Bacteria</taxon>
        <taxon>Bacillati</taxon>
        <taxon>Bacillota</taxon>
        <taxon>Clostridia</taxon>
        <taxon>Eubacteriales</taxon>
        <taxon>Peptococcaceae</taxon>
        <taxon>Peptococcus</taxon>
    </lineage>
</organism>
<accession>A0A1G6Y9E1</accession>
<dbReference type="GO" id="GO:0003723">
    <property type="term" value="F:RNA binding"/>
    <property type="evidence" value="ECO:0007669"/>
    <property type="project" value="TreeGrafter"/>
</dbReference>
<evidence type="ECO:0000259" key="11">
    <source>
        <dbReference type="PROSITE" id="PS51643"/>
    </source>
</evidence>
<dbReference type="PROSITE" id="PS51192">
    <property type="entry name" value="HELICASE_ATP_BIND_1"/>
    <property type="match status" value="1"/>
</dbReference>
<dbReference type="InterPro" id="IPR014001">
    <property type="entry name" value="Helicase_ATP-bd"/>
</dbReference>
<evidence type="ECO:0000259" key="10">
    <source>
        <dbReference type="PROSITE" id="PS51192"/>
    </source>
</evidence>
<dbReference type="Gene3D" id="3.40.50.300">
    <property type="entry name" value="P-loop containing nucleotide triphosphate hydrolases"/>
    <property type="match status" value="2"/>
</dbReference>
<dbReference type="AlphaFoldDB" id="A0A1G6Y9E1"/>
<dbReference type="InterPro" id="IPR011545">
    <property type="entry name" value="DEAD/DEAH_box_helicase_dom"/>
</dbReference>
<dbReference type="GO" id="GO:0003724">
    <property type="term" value="F:RNA helicase activity"/>
    <property type="evidence" value="ECO:0007669"/>
    <property type="project" value="TreeGrafter"/>
</dbReference>
<feature type="domain" description="HD Cas3-type" evidence="11">
    <location>
        <begin position="18"/>
        <end position="228"/>
    </location>
</feature>
<dbReference type="NCBIfam" id="TIGR01596">
    <property type="entry name" value="cas3_HD"/>
    <property type="match status" value="1"/>
</dbReference>
<proteinExistence type="inferred from homology"/>
<dbReference type="PANTHER" id="PTHR47963:SF9">
    <property type="entry name" value="CRISPR-ASSOCIATED ENDONUCLEASE_HELICASE CAS3"/>
    <property type="match status" value="1"/>
</dbReference>
<comment type="similarity">
    <text evidence="1">In the N-terminal section; belongs to the CRISPR-associated nuclease Cas3-HD family.</text>
</comment>
<name>A0A1G6Y9E1_PEPNI</name>
<sequence length="923" mass="102624">MIRLTTDALWAKKQEKGGSLRWLSLRQHAMDTRGMAGLLWAHWLSEGQRLWLASSLTSGSAELAGRLVRFLGQVHDIGKATPAFQILRSFGGSADLDEELLEKLEFAGFAGISRLQLTNRGATPHALAGQVILSGFGVEEDLACLIGAHHGQPLNDPVDESHRLSYTHNYYQVADLADPVAQKWQAVQEYFFQQALADNGFATVSDLPQVGQPGQVILSGLMIMADWIASNEDFFPLLPLDCAGVDDQNKRLERAWAQWKLTDTWTAANPGQVTAVYDKRFAFAPRDIQRLVNETIAATSEPGLFILEAPMGSGKTEAALVGAEQLAFQTGRSGIFFGLPTQATSNGIFPRIKSWLDRLAEDGDDRLSIRLLHGKAALNPQFAGLARQVNLDDLDDPEAHLLVNEWFSGRKTAALDDFVVGTVDQMLMVALKQKHLALRHLGFSKKVVIIDEVHAYDAYMSHYLYEALTWLSAYGVPVILLSATLPAAQRFKLVDAYLRGKQGYRAGQAPALPAPIDAYPLLTYTDGNAICQKSNFPQERDTAVEIKRLAEDDFYPLLDKLFARGGNIGIVVNTVRRAQDLARACIDRYGASAVSLLHSGFIATDRVKKEEQLLAMIGKDQVRPDRHIIIGTQVIEQSLDIDFDVLISDLAPMDLLIQRIGRLHRHRQNRGQPLARPAGCERPVLYVLGTDEGLDFDSGSRAVYAAALLARTQYFLPEILHLPADISPLVQKVYGDEEINIDNGIKEEYDTYIKNMEASLKTQDLKAGTYCLKKPILRQSRRRRASLIGWTNQSLPNDNEVRAQAQVRDTTESIEIIAVVQRGTGYGLFSEREDISQQIGDRAVAKKMAQNTLRLPQVVCRPHLIQATIDELEAYNRKHLAAWQEAHWLKGELGLVFDEKGQAVLNGYRLTYDADLGLLYERM</sequence>
<keyword evidence="7 12" id="KW-0347">Helicase</keyword>
<dbReference type="SMART" id="SM00487">
    <property type="entry name" value="DEXDc"/>
    <property type="match status" value="1"/>
</dbReference>
<keyword evidence="6" id="KW-0378">Hydrolase</keyword>
<dbReference type="OrthoDB" id="9810236at2"/>
<keyword evidence="8" id="KW-0067">ATP-binding</keyword>
<dbReference type="Pfam" id="PF18395">
    <property type="entry name" value="Cas3_C"/>
    <property type="match status" value="1"/>
</dbReference>
<evidence type="ECO:0000256" key="6">
    <source>
        <dbReference type="ARBA" id="ARBA00022801"/>
    </source>
</evidence>
<dbReference type="InterPro" id="IPR054712">
    <property type="entry name" value="Cas3-like_dom"/>
</dbReference>
<evidence type="ECO:0000256" key="5">
    <source>
        <dbReference type="ARBA" id="ARBA00022741"/>
    </source>
</evidence>
<keyword evidence="4" id="KW-0479">Metal-binding</keyword>
<reference evidence="12 13" key="1">
    <citation type="submission" date="2016-10" db="EMBL/GenBank/DDBJ databases">
        <authorList>
            <person name="de Groot N.N."/>
        </authorList>
    </citation>
    <scope>NUCLEOTIDE SEQUENCE [LARGE SCALE GENOMIC DNA]</scope>
    <source>
        <strain evidence="12 13">DSM 20475</strain>
    </source>
</reference>
<dbReference type="Gene3D" id="1.10.3210.30">
    <property type="match status" value="1"/>
</dbReference>
<dbReference type="GO" id="GO:0016787">
    <property type="term" value="F:hydrolase activity"/>
    <property type="evidence" value="ECO:0007669"/>
    <property type="project" value="UniProtKB-KW"/>
</dbReference>
<evidence type="ECO:0000256" key="3">
    <source>
        <dbReference type="ARBA" id="ARBA00022722"/>
    </source>
</evidence>
<dbReference type="Pfam" id="PF00270">
    <property type="entry name" value="DEAD"/>
    <property type="match status" value="1"/>
</dbReference>
<dbReference type="CDD" id="cd17930">
    <property type="entry name" value="DEXHc_cas3"/>
    <property type="match status" value="1"/>
</dbReference>
<evidence type="ECO:0000256" key="2">
    <source>
        <dbReference type="ARBA" id="ARBA00009046"/>
    </source>
</evidence>
<evidence type="ECO:0000313" key="12">
    <source>
        <dbReference type="EMBL" id="SDD87114.1"/>
    </source>
</evidence>
<protein>
    <submittedName>
        <fullName evidence="12">CRISPR-associated endonuclease/helicase Cas3</fullName>
    </submittedName>
</protein>
<dbReference type="InterPro" id="IPR041372">
    <property type="entry name" value="Cas3_C"/>
</dbReference>
<dbReference type="GO" id="GO:0004519">
    <property type="term" value="F:endonuclease activity"/>
    <property type="evidence" value="ECO:0007669"/>
    <property type="project" value="UniProtKB-KW"/>
</dbReference>
<keyword evidence="3" id="KW-0540">Nuclease</keyword>
<dbReference type="GO" id="GO:0046872">
    <property type="term" value="F:metal ion binding"/>
    <property type="evidence" value="ECO:0007669"/>
    <property type="project" value="UniProtKB-KW"/>
</dbReference>
<dbReference type="GO" id="GO:0005524">
    <property type="term" value="F:ATP binding"/>
    <property type="evidence" value="ECO:0007669"/>
    <property type="project" value="UniProtKB-KW"/>
</dbReference>
<evidence type="ECO:0000256" key="9">
    <source>
        <dbReference type="ARBA" id="ARBA00023118"/>
    </source>
</evidence>
<dbReference type="STRING" id="2741.SAMN04489866_10913"/>
<dbReference type="Pfam" id="PF18019">
    <property type="entry name" value="Cas3_HD"/>
    <property type="match status" value="1"/>
</dbReference>